<dbReference type="PANTHER" id="PTHR24353">
    <property type="entry name" value="CYCLIC NUCLEOTIDE-DEPENDENT PROTEIN KINASE"/>
    <property type="match status" value="1"/>
</dbReference>
<dbReference type="EMBL" id="CAUYUJ010005552">
    <property type="protein sequence ID" value="CAK0814075.1"/>
    <property type="molecule type" value="Genomic_DNA"/>
</dbReference>
<feature type="non-terminal residue" evidence="8">
    <location>
        <position position="181"/>
    </location>
</feature>
<feature type="non-terminal residue" evidence="8">
    <location>
        <position position="1"/>
    </location>
</feature>
<evidence type="ECO:0000256" key="5">
    <source>
        <dbReference type="ARBA" id="ARBA00022840"/>
    </source>
</evidence>
<keyword evidence="1" id="KW-0723">Serine/threonine-protein kinase</keyword>
<proteinExistence type="predicted"/>
<gene>
    <name evidence="8" type="ORF">PCOR1329_LOCUS17771</name>
</gene>
<evidence type="ECO:0000259" key="7">
    <source>
        <dbReference type="PROSITE" id="PS51285"/>
    </source>
</evidence>
<protein>
    <recommendedName>
        <fullName evidence="7">AGC-kinase C-terminal domain-containing protein</fullName>
    </recommendedName>
</protein>
<comment type="caution">
    <text evidence="8">The sequence shown here is derived from an EMBL/GenBank/DDBJ whole genome shotgun (WGS) entry which is preliminary data.</text>
</comment>
<dbReference type="PROSITE" id="PS51285">
    <property type="entry name" value="AGC_KINASE_CTER"/>
    <property type="match status" value="1"/>
</dbReference>
<evidence type="ECO:0000256" key="3">
    <source>
        <dbReference type="ARBA" id="ARBA00022741"/>
    </source>
</evidence>
<feature type="region of interest" description="Disordered" evidence="6">
    <location>
        <begin position="133"/>
        <end position="181"/>
    </location>
</feature>
<dbReference type="PANTHER" id="PTHR24353:SF147">
    <property type="entry name" value="CGMP-DEPENDENT SERINE_THREONIN PROTEIN KINASE-RELATED"/>
    <property type="match status" value="1"/>
</dbReference>
<reference evidence="8" key="1">
    <citation type="submission" date="2023-10" db="EMBL/GenBank/DDBJ databases">
        <authorList>
            <person name="Chen Y."/>
            <person name="Shah S."/>
            <person name="Dougan E. K."/>
            <person name="Thang M."/>
            <person name="Chan C."/>
        </authorList>
    </citation>
    <scope>NUCLEOTIDE SEQUENCE [LARGE SCALE GENOMIC DNA]</scope>
</reference>
<evidence type="ECO:0000256" key="1">
    <source>
        <dbReference type="ARBA" id="ARBA00022527"/>
    </source>
</evidence>
<organism evidence="8 9">
    <name type="scientific">Prorocentrum cordatum</name>
    <dbReference type="NCBI Taxonomy" id="2364126"/>
    <lineage>
        <taxon>Eukaryota</taxon>
        <taxon>Sar</taxon>
        <taxon>Alveolata</taxon>
        <taxon>Dinophyceae</taxon>
        <taxon>Prorocentrales</taxon>
        <taxon>Prorocentraceae</taxon>
        <taxon>Prorocentrum</taxon>
    </lineage>
</organism>
<feature type="domain" description="AGC-kinase C-terminal" evidence="7">
    <location>
        <begin position="49"/>
        <end position="115"/>
    </location>
</feature>
<name>A0ABN9RC91_9DINO</name>
<keyword evidence="9" id="KW-1185">Reference proteome</keyword>
<evidence type="ECO:0000256" key="4">
    <source>
        <dbReference type="ARBA" id="ARBA00022777"/>
    </source>
</evidence>
<evidence type="ECO:0000256" key="2">
    <source>
        <dbReference type="ARBA" id="ARBA00022679"/>
    </source>
</evidence>
<evidence type="ECO:0000256" key="6">
    <source>
        <dbReference type="SAM" id="MobiDB-lite"/>
    </source>
</evidence>
<keyword evidence="2" id="KW-0808">Transferase</keyword>
<keyword evidence="3" id="KW-0547">Nucleotide-binding</keyword>
<sequence length="181" mass="20400">QGIDTVDFPEGHCWCDFVRGLCADKPDRRLPALPGGTRNITEQDWFEEADFNWEALRKCQMQPPHVPQVEGPEDLSNFAADEQELPERLEYEESQWEEIFRDFEELEPHVAVLEELAELGHEVEKSGRVLFCSASRTRREDPRGPASIHDEPLSPRTPGQAQEEAPAPGRPKADGTAAGRA</sequence>
<dbReference type="Gene3D" id="1.10.510.10">
    <property type="entry name" value="Transferase(Phosphotransferase) domain 1"/>
    <property type="match status" value="1"/>
</dbReference>
<evidence type="ECO:0000313" key="8">
    <source>
        <dbReference type="EMBL" id="CAK0814075.1"/>
    </source>
</evidence>
<dbReference type="InterPro" id="IPR000961">
    <property type="entry name" value="AGC-kinase_C"/>
</dbReference>
<accession>A0ABN9RC91</accession>
<keyword evidence="4" id="KW-0418">Kinase</keyword>
<evidence type="ECO:0000313" key="9">
    <source>
        <dbReference type="Proteomes" id="UP001189429"/>
    </source>
</evidence>
<feature type="compositionally biased region" description="Basic and acidic residues" evidence="6">
    <location>
        <begin position="137"/>
        <end position="153"/>
    </location>
</feature>
<dbReference type="SMART" id="SM00133">
    <property type="entry name" value="S_TK_X"/>
    <property type="match status" value="1"/>
</dbReference>
<keyword evidence="5" id="KW-0067">ATP-binding</keyword>
<dbReference type="Proteomes" id="UP001189429">
    <property type="component" value="Unassembled WGS sequence"/>
</dbReference>
<dbReference type="Gene3D" id="3.30.200.20">
    <property type="entry name" value="Phosphorylase Kinase, domain 1"/>
    <property type="match status" value="1"/>
</dbReference>